<name>A0ACB9ZL54_CATRO</name>
<protein>
    <submittedName>
        <fullName evidence="1">Uncharacterized protein</fullName>
    </submittedName>
</protein>
<accession>A0ACB9ZL54</accession>
<gene>
    <name evidence="1" type="ORF">M9H77_34006</name>
</gene>
<keyword evidence="2" id="KW-1185">Reference proteome</keyword>
<evidence type="ECO:0000313" key="1">
    <source>
        <dbReference type="EMBL" id="KAI5648001.1"/>
    </source>
</evidence>
<sequence length="238" mass="27335">MLLDLASTLIYGRGEHHNWIRKSIFWGSSLLVEFLSTPIQTTTLFKCDWFDSSNRHLKMHPQYKIVERHSKKRYPAYDMFVFAHQTEQWAILKSRPWVFKVPVVEVAFQEDVSIAETLLAYPTWLILLEDVMMTLKRKIILLTMRWNGRSKTKTMNKKQNMNRIIISTLSFLLGRMTRRLDSAGTSTSTGLESEVRVGDVECSTVALDTSTTSTDAPAGPKQPIDVSPTTLQFMAMRV</sequence>
<evidence type="ECO:0000313" key="2">
    <source>
        <dbReference type="Proteomes" id="UP001060085"/>
    </source>
</evidence>
<dbReference type="Proteomes" id="UP001060085">
    <property type="component" value="Linkage Group LG08"/>
</dbReference>
<proteinExistence type="predicted"/>
<organism evidence="1 2">
    <name type="scientific">Catharanthus roseus</name>
    <name type="common">Madagascar periwinkle</name>
    <name type="synonym">Vinca rosea</name>
    <dbReference type="NCBI Taxonomy" id="4058"/>
    <lineage>
        <taxon>Eukaryota</taxon>
        <taxon>Viridiplantae</taxon>
        <taxon>Streptophyta</taxon>
        <taxon>Embryophyta</taxon>
        <taxon>Tracheophyta</taxon>
        <taxon>Spermatophyta</taxon>
        <taxon>Magnoliopsida</taxon>
        <taxon>eudicotyledons</taxon>
        <taxon>Gunneridae</taxon>
        <taxon>Pentapetalae</taxon>
        <taxon>asterids</taxon>
        <taxon>lamiids</taxon>
        <taxon>Gentianales</taxon>
        <taxon>Apocynaceae</taxon>
        <taxon>Rauvolfioideae</taxon>
        <taxon>Vinceae</taxon>
        <taxon>Catharanthinae</taxon>
        <taxon>Catharanthus</taxon>
    </lineage>
</organism>
<dbReference type="EMBL" id="CM044708">
    <property type="protein sequence ID" value="KAI5648001.1"/>
    <property type="molecule type" value="Genomic_DNA"/>
</dbReference>
<reference evidence="2" key="1">
    <citation type="journal article" date="2023" name="Nat. Plants">
        <title>Single-cell RNA sequencing provides a high-resolution roadmap for understanding the multicellular compartmentation of specialized metabolism.</title>
        <authorList>
            <person name="Sun S."/>
            <person name="Shen X."/>
            <person name="Li Y."/>
            <person name="Li Y."/>
            <person name="Wang S."/>
            <person name="Li R."/>
            <person name="Zhang H."/>
            <person name="Shen G."/>
            <person name="Guo B."/>
            <person name="Wei J."/>
            <person name="Xu J."/>
            <person name="St-Pierre B."/>
            <person name="Chen S."/>
            <person name="Sun C."/>
        </authorList>
    </citation>
    <scope>NUCLEOTIDE SEQUENCE [LARGE SCALE GENOMIC DNA]</scope>
</reference>
<comment type="caution">
    <text evidence="1">The sequence shown here is derived from an EMBL/GenBank/DDBJ whole genome shotgun (WGS) entry which is preliminary data.</text>
</comment>